<accession>A0A0K2U017</accession>
<dbReference type="AlphaFoldDB" id="A0A0K2U017"/>
<evidence type="ECO:0000313" key="1">
    <source>
        <dbReference type="EMBL" id="CDW31425.1"/>
    </source>
</evidence>
<sequence>MKVVFFPFQIKQKKKQKNTEPLHFERKMC</sequence>
<protein>
    <submittedName>
        <fullName evidence="1">Uncharacterized protein</fullName>
    </submittedName>
</protein>
<proteinExistence type="predicted"/>
<reference evidence="1" key="1">
    <citation type="submission" date="2014-05" db="EMBL/GenBank/DDBJ databases">
        <authorList>
            <person name="Chronopoulou M."/>
        </authorList>
    </citation>
    <scope>NUCLEOTIDE SEQUENCE</scope>
    <source>
        <tissue evidence="1">Whole organism</tissue>
    </source>
</reference>
<dbReference type="EMBL" id="HACA01014064">
    <property type="protein sequence ID" value="CDW31425.1"/>
    <property type="molecule type" value="Transcribed_RNA"/>
</dbReference>
<organism evidence="1">
    <name type="scientific">Lepeophtheirus salmonis</name>
    <name type="common">Salmon louse</name>
    <name type="synonym">Caligus salmonis</name>
    <dbReference type="NCBI Taxonomy" id="72036"/>
    <lineage>
        <taxon>Eukaryota</taxon>
        <taxon>Metazoa</taxon>
        <taxon>Ecdysozoa</taxon>
        <taxon>Arthropoda</taxon>
        <taxon>Crustacea</taxon>
        <taxon>Multicrustacea</taxon>
        <taxon>Hexanauplia</taxon>
        <taxon>Copepoda</taxon>
        <taxon>Siphonostomatoida</taxon>
        <taxon>Caligidae</taxon>
        <taxon>Lepeophtheirus</taxon>
    </lineage>
</organism>
<name>A0A0K2U017_LEPSM</name>